<evidence type="ECO:0000256" key="2">
    <source>
        <dbReference type="SAM" id="MobiDB-lite"/>
    </source>
</evidence>
<dbReference type="HOGENOM" id="CLU_069208_1_2_1"/>
<dbReference type="GO" id="GO:0007034">
    <property type="term" value="P:vacuolar transport"/>
    <property type="evidence" value="ECO:0007669"/>
    <property type="project" value="InterPro"/>
</dbReference>
<accession>T1IY41</accession>
<feature type="region of interest" description="Disordered" evidence="2">
    <location>
        <begin position="168"/>
        <end position="203"/>
    </location>
</feature>
<keyword evidence="4" id="KW-1185">Reference proteome</keyword>
<feature type="region of interest" description="Disordered" evidence="2">
    <location>
        <begin position="1"/>
        <end position="27"/>
    </location>
</feature>
<evidence type="ECO:0000313" key="4">
    <source>
        <dbReference type="Proteomes" id="UP000014500"/>
    </source>
</evidence>
<proteinExistence type="inferred from homology"/>
<name>T1IY41_STRMM</name>
<evidence type="ECO:0008006" key="5">
    <source>
        <dbReference type="Google" id="ProtNLM"/>
    </source>
</evidence>
<dbReference type="eggNOG" id="KOG3231">
    <property type="taxonomic scope" value="Eukaryota"/>
</dbReference>
<dbReference type="AlphaFoldDB" id="T1IY41"/>
<dbReference type="InterPro" id="IPR005024">
    <property type="entry name" value="Snf7_fam"/>
</dbReference>
<dbReference type="STRING" id="126957.T1IY41"/>
<dbReference type="EMBL" id="JH431669">
    <property type="status" value="NOT_ANNOTATED_CDS"/>
    <property type="molecule type" value="Genomic_DNA"/>
</dbReference>
<dbReference type="OMA" id="QDMFEDD"/>
<dbReference type="PANTHER" id="PTHR10476">
    <property type="entry name" value="CHARGED MULTIVESICULAR BODY PROTEIN"/>
    <property type="match status" value="1"/>
</dbReference>
<comment type="similarity">
    <text evidence="1">Belongs to the SNF7 family.</text>
</comment>
<dbReference type="PhylomeDB" id="T1IY41"/>
<dbReference type="Proteomes" id="UP000014500">
    <property type="component" value="Unassembled WGS sequence"/>
</dbReference>
<sequence>MTDQIRENDKLMRRTQRDIEKERRELEKQEKQLELEIKKMAKQGNKQGCVMLAKQLVHIRKQKSRTYTAGSKVASASAQTRAMQSNAKMADAMATTAKTVSKVNKQMNPQKVMKTMQDFARESTKMEMTEETINDTLDDLLNDSGDEEEEDLIVQKVLDEIGIEISGKIAEAPDAVSGRLGESSKNSLPTDDEIERQLAQLRT</sequence>
<reference evidence="3" key="2">
    <citation type="submission" date="2015-02" db="UniProtKB">
        <authorList>
            <consortium name="EnsemblMetazoa"/>
        </authorList>
    </citation>
    <scope>IDENTIFICATION</scope>
</reference>
<evidence type="ECO:0000256" key="1">
    <source>
        <dbReference type="ARBA" id="ARBA00006190"/>
    </source>
</evidence>
<protein>
    <recommendedName>
        <fullName evidence="5">Charged multivesicular body protein 2b</fullName>
    </recommendedName>
</protein>
<reference evidence="4" key="1">
    <citation type="submission" date="2011-05" db="EMBL/GenBank/DDBJ databases">
        <authorList>
            <person name="Richards S.R."/>
            <person name="Qu J."/>
            <person name="Jiang H."/>
            <person name="Jhangiani S.N."/>
            <person name="Agravi P."/>
            <person name="Goodspeed R."/>
            <person name="Gross S."/>
            <person name="Mandapat C."/>
            <person name="Jackson L."/>
            <person name="Mathew T."/>
            <person name="Pu L."/>
            <person name="Thornton R."/>
            <person name="Saada N."/>
            <person name="Wilczek-Boney K.B."/>
            <person name="Lee S."/>
            <person name="Kovar C."/>
            <person name="Wu Y."/>
            <person name="Scherer S.E."/>
            <person name="Worley K.C."/>
            <person name="Muzny D.M."/>
            <person name="Gibbs R."/>
        </authorList>
    </citation>
    <scope>NUCLEOTIDE SEQUENCE</scope>
    <source>
        <strain evidence="4">Brora</strain>
    </source>
</reference>
<evidence type="ECO:0000313" key="3">
    <source>
        <dbReference type="EnsemblMetazoa" id="SMAR006142-PA"/>
    </source>
</evidence>
<dbReference type="Gene3D" id="6.10.140.1230">
    <property type="match status" value="1"/>
</dbReference>
<dbReference type="Pfam" id="PF03357">
    <property type="entry name" value="Snf7"/>
    <property type="match status" value="1"/>
</dbReference>
<dbReference type="EnsemblMetazoa" id="SMAR006142-RA">
    <property type="protein sequence ID" value="SMAR006142-PA"/>
    <property type="gene ID" value="SMAR006142"/>
</dbReference>
<organism evidence="3 4">
    <name type="scientific">Strigamia maritima</name>
    <name type="common">European centipede</name>
    <name type="synonym">Geophilus maritimus</name>
    <dbReference type="NCBI Taxonomy" id="126957"/>
    <lineage>
        <taxon>Eukaryota</taxon>
        <taxon>Metazoa</taxon>
        <taxon>Ecdysozoa</taxon>
        <taxon>Arthropoda</taxon>
        <taxon>Myriapoda</taxon>
        <taxon>Chilopoda</taxon>
        <taxon>Pleurostigmophora</taxon>
        <taxon>Geophilomorpha</taxon>
        <taxon>Linotaeniidae</taxon>
        <taxon>Strigamia</taxon>
    </lineage>
</organism>